<dbReference type="EMBL" id="CP120373">
    <property type="protein sequence ID" value="WEX86667.1"/>
    <property type="molecule type" value="Genomic_DNA"/>
</dbReference>
<organism evidence="1 2">
    <name type="scientific">Sinorhizobium garamanticum</name>
    <dbReference type="NCBI Taxonomy" id="680247"/>
    <lineage>
        <taxon>Bacteria</taxon>
        <taxon>Pseudomonadati</taxon>
        <taxon>Pseudomonadota</taxon>
        <taxon>Alphaproteobacteria</taxon>
        <taxon>Hyphomicrobiales</taxon>
        <taxon>Rhizobiaceae</taxon>
        <taxon>Sinorhizobium/Ensifer group</taxon>
        <taxon>Sinorhizobium</taxon>
    </lineage>
</organism>
<accession>A0ABY8D9C1</accession>
<proteinExistence type="predicted"/>
<sequence length="112" mass="13282">MTNVERRCVGGSLNKLWDNNGEFGQRVKDALTEEDIRAMLQEGPIRFVEVDVGRPLRWIPLNERFEFWKSMRPNLQVLEKPYLEDYPSCFFYAASEWTGRDGERLIVLEKFH</sequence>
<name>A0ABY8D9C1_9HYPH</name>
<keyword evidence="2" id="KW-1185">Reference proteome</keyword>
<protein>
    <submittedName>
        <fullName evidence="1">Uncharacterized protein</fullName>
    </submittedName>
</protein>
<evidence type="ECO:0000313" key="2">
    <source>
        <dbReference type="Proteomes" id="UP001229355"/>
    </source>
</evidence>
<dbReference type="Proteomes" id="UP001229355">
    <property type="component" value="Chromosome 1"/>
</dbReference>
<reference evidence="1 2" key="1">
    <citation type="submission" date="2023-03" db="EMBL/GenBank/DDBJ databases">
        <authorList>
            <person name="Kaur S."/>
            <person name="Espinosa-Saiz D."/>
            <person name="Velazquez E."/>
            <person name="Menendez E."/>
            <person name="diCenzo G.C."/>
        </authorList>
    </citation>
    <scope>NUCLEOTIDE SEQUENCE [LARGE SCALE GENOMIC DNA]</scope>
    <source>
        <strain evidence="1 2">LMG 24692</strain>
    </source>
</reference>
<evidence type="ECO:0000313" key="1">
    <source>
        <dbReference type="EMBL" id="WEX86667.1"/>
    </source>
</evidence>
<dbReference type="RefSeq" id="WP_280658734.1">
    <property type="nucleotide sequence ID" value="NZ_CP120373.1"/>
</dbReference>
<gene>
    <name evidence="1" type="ORF">PZN02_002981</name>
</gene>